<evidence type="ECO:0000259" key="7">
    <source>
        <dbReference type="Pfam" id="PF07005"/>
    </source>
</evidence>
<dbReference type="SUPFAM" id="SSF142764">
    <property type="entry name" value="YgbK-like"/>
    <property type="match status" value="1"/>
</dbReference>
<evidence type="ECO:0000256" key="2">
    <source>
        <dbReference type="ARBA" id="ARBA00022679"/>
    </source>
</evidence>
<evidence type="ECO:0000256" key="1">
    <source>
        <dbReference type="ARBA" id="ARBA00005715"/>
    </source>
</evidence>
<dbReference type="InterPro" id="IPR037051">
    <property type="entry name" value="4-carb_acid_sugar_kinase_N_sf"/>
</dbReference>
<keyword evidence="5" id="KW-0067">ATP-binding</keyword>
<evidence type="ECO:0000256" key="3">
    <source>
        <dbReference type="ARBA" id="ARBA00022741"/>
    </source>
</evidence>
<evidence type="ECO:0000313" key="10">
    <source>
        <dbReference type="Proteomes" id="UP000832097"/>
    </source>
</evidence>
<name>A0ABY4CAM8_9MICO</name>
<keyword evidence="2" id="KW-0808">Transferase</keyword>
<evidence type="ECO:0000313" key="9">
    <source>
        <dbReference type="EMBL" id="UOE45745.1"/>
    </source>
</evidence>
<dbReference type="InterPro" id="IPR042213">
    <property type="entry name" value="NBD_C_sf"/>
</dbReference>
<dbReference type="InterPro" id="IPR010737">
    <property type="entry name" value="4-carb_acid_sugar_kinase_N"/>
</dbReference>
<proteinExistence type="inferred from homology"/>
<dbReference type="Gene3D" id="3.40.980.20">
    <property type="entry name" value="Four-carbon acid sugar kinase, nucleotide binding domain"/>
    <property type="match status" value="1"/>
</dbReference>
<dbReference type="RefSeq" id="WP_243558356.1">
    <property type="nucleotide sequence ID" value="NZ_CP094528.1"/>
</dbReference>
<dbReference type="Gene3D" id="3.40.50.10840">
    <property type="entry name" value="Putative sugar-binding, N-terminal domain"/>
    <property type="match status" value="1"/>
</dbReference>
<dbReference type="EMBL" id="CP094528">
    <property type="protein sequence ID" value="UOE45745.1"/>
    <property type="molecule type" value="Genomic_DNA"/>
</dbReference>
<evidence type="ECO:0000259" key="8">
    <source>
        <dbReference type="Pfam" id="PF17042"/>
    </source>
</evidence>
<evidence type="ECO:0000256" key="6">
    <source>
        <dbReference type="ARBA" id="ARBA00023277"/>
    </source>
</evidence>
<feature type="domain" description="Four-carbon acid sugar kinase nucleotide binding" evidence="8">
    <location>
        <begin position="293"/>
        <end position="457"/>
    </location>
</feature>
<evidence type="ECO:0008006" key="11">
    <source>
        <dbReference type="Google" id="ProtNLM"/>
    </source>
</evidence>
<dbReference type="Proteomes" id="UP000832097">
    <property type="component" value="Chromosome"/>
</dbReference>
<sequence>MIGEVAVTGAAVMTGTVRELRAARGRVLVVLDDDPTGSQSVHGVPIVTTWLGPELDWALAHPAGAVFVLTNTRSLQPDAAAARMHEVAAAVEASAARVGVGVDLLLRGDSTLRGHHPLEADLLAERARAAGHPYDAVLIAPAYLEAGRITRDDVHLVRSGEVETPVGDTDYARDATFGFRASNLREWVEERTDGVVPARDVVSIGLGDLRRGDAAERVRDLVLGVAGGATIVLNATERADLDTAAAGLLLAEAEGRRVLVRSGPTFVAALLGLDPRVPLSTSELGAAPGRPGLVVVGSHVELTTRQLARLRERRPGLGWVELDVLELAIAQAAADEEVRRATDELGSALEAGDAVISTTRVRRDAGDPAASLAFAGDVSAALVRVVRDAVARRRPGWVIAKGGITSSDIATDALGLTRAEVLGQLFPGMVSVWADRAQGSGLPYVVFAGNVGDDDALADAVERLAAPSTVVE</sequence>
<accession>A0ABY4CAM8</accession>
<comment type="similarity">
    <text evidence="1">Belongs to the four-carbon acid sugar kinase family.</text>
</comment>
<evidence type="ECO:0000256" key="5">
    <source>
        <dbReference type="ARBA" id="ARBA00022840"/>
    </source>
</evidence>
<gene>
    <name evidence="9" type="ORF">MTO99_08370</name>
</gene>
<keyword evidence="3" id="KW-0547">Nucleotide-binding</keyword>
<protein>
    <recommendedName>
        <fullName evidence="11">Four-carbon acid sugar kinase family protein</fullName>
    </recommendedName>
</protein>
<feature type="domain" description="Four-carbon acid sugar kinase N-terminal" evidence="7">
    <location>
        <begin position="28"/>
        <end position="270"/>
    </location>
</feature>
<organism evidence="9 10">
    <name type="scientific">Agromyces larvae</name>
    <dbReference type="NCBI Taxonomy" id="2929802"/>
    <lineage>
        <taxon>Bacteria</taxon>
        <taxon>Bacillati</taxon>
        <taxon>Actinomycetota</taxon>
        <taxon>Actinomycetes</taxon>
        <taxon>Micrococcales</taxon>
        <taxon>Microbacteriaceae</taxon>
        <taxon>Agromyces</taxon>
    </lineage>
</organism>
<reference evidence="9 10" key="1">
    <citation type="submission" date="2022-03" db="EMBL/GenBank/DDBJ databases">
        <title>Mucilaginibacter sp. isolated from the gut of Protaetia brevitarsis seulensis larvae.</title>
        <authorList>
            <person name="Won M."/>
            <person name="Kim S.-J."/>
            <person name="Kwon S.-W."/>
        </authorList>
    </citation>
    <scope>NUCLEOTIDE SEQUENCE [LARGE SCALE GENOMIC DNA]</scope>
    <source>
        <strain evidence="9 10">CFWR-12</strain>
    </source>
</reference>
<keyword evidence="6" id="KW-0119">Carbohydrate metabolism</keyword>
<dbReference type="Pfam" id="PF17042">
    <property type="entry name" value="NBD_C"/>
    <property type="match status" value="1"/>
</dbReference>
<dbReference type="Pfam" id="PF07005">
    <property type="entry name" value="SBD_N"/>
    <property type="match status" value="1"/>
</dbReference>
<dbReference type="InterPro" id="IPR031475">
    <property type="entry name" value="NBD_C"/>
</dbReference>
<keyword evidence="4" id="KW-0418">Kinase</keyword>
<evidence type="ECO:0000256" key="4">
    <source>
        <dbReference type="ARBA" id="ARBA00022777"/>
    </source>
</evidence>
<keyword evidence="10" id="KW-1185">Reference proteome</keyword>